<dbReference type="AlphaFoldDB" id="A0AA42DL85"/>
<dbReference type="GO" id="GO:0005886">
    <property type="term" value="C:plasma membrane"/>
    <property type="evidence" value="ECO:0007669"/>
    <property type="project" value="UniProtKB-SubCell"/>
</dbReference>
<dbReference type="PANTHER" id="PTHR30193">
    <property type="entry name" value="ABC TRANSPORTER PERMEASE PROTEIN"/>
    <property type="match status" value="1"/>
</dbReference>
<comment type="caution">
    <text evidence="9">The sequence shown here is derived from an EMBL/GenBank/DDBJ whole genome shotgun (WGS) entry which is preliminary data.</text>
</comment>
<sequence length="298" mass="33748">MNKHNLPKIRVRETIVSYLFLAPALLFFFTFVVYPMLSGIFTSFFDYTLKKFNFIGLQNYINLFQDEIFWKSMRNTLVIVLGSVPVVVIFSLFVAVTIYQKKAGVRSFFRGVFYLPVVTGTVAVTVVWKWIYDPLNGILNYVLQSGGIIDEPIMWLGDKRFAIWAIIIILLTTSVGQPIILYVAALGNIPQSFIEAAEVDGGNNWQIFRKIKWPCLMPTTLYVVVITTINSFQCFSLIQLLTSGGPNYSTSTIMYLVYEKAFKLTQFGYANAMGVVLAIIIGIISFAQFKVLGNDVEY</sequence>
<dbReference type="InterPro" id="IPR035906">
    <property type="entry name" value="MetI-like_sf"/>
</dbReference>
<keyword evidence="5 7" id="KW-1133">Transmembrane helix</keyword>
<feature type="transmembrane region" description="Helical" evidence="7">
    <location>
        <begin position="161"/>
        <end position="184"/>
    </location>
</feature>
<dbReference type="RefSeq" id="WP_053982582.1">
    <property type="nucleotide sequence ID" value="NZ_JAQIFT010000028.1"/>
</dbReference>
<feature type="transmembrane region" description="Helical" evidence="7">
    <location>
        <begin position="111"/>
        <end position="131"/>
    </location>
</feature>
<evidence type="ECO:0000256" key="2">
    <source>
        <dbReference type="ARBA" id="ARBA00022448"/>
    </source>
</evidence>
<name>A0AA42DL85_9FIRM</name>
<dbReference type="Proteomes" id="UP001169242">
    <property type="component" value="Unassembled WGS sequence"/>
</dbReference>
<organism evidence="9 10">
    <name type="scientific">Holtiella tumoricola</name>
    <dbReference type="NCBI Taxonomy" id="3018743"/>
    <lineage>
        <taxon>Bacteria</taxon>
        <taxon>Bacillati</taxon>
        <taxon>Bacillota</taxon>
        <taxon>Clostridia</taxon>
        <taxon>Lachnospirales</taxon>
        <taxon>Cellulosilyticaceae</taxon>
        <taxon>Holtiella</taxon>
    </lineage>
</organism>
<evidence type="ECO:0000256" key="6">
    <source>
        <dbReference type="ARBA" id="ARBA00023136"/>
    </source>
</evidence>
<dbReference type="Pfam" id="PF00528">
    <property type="entry name" value="BPD_transp_1"/>
    <property type="match status" value="1"/>
</dbReference>
<dbReference type="InterPro" id="IPR051393">
    <property type="entry name" value="ABC_transporter_permease"/>
</dbReference>
<feature type="domain" description="ABC transmembrane type-1" evidence="8">
    <location>
        <begin position="73"/>
        <end position="288"/>
    </location>
</feature>
<feature type="transmembrane region" description="Helical" evidence="7">
    <location>
        <begin position="15"/>
        <end position="37"/>
    </location>
</feature>
<evidence type="ECO:0000313" key="9">
    <source>
        <dbReference type="EMBL" id="MDA3731136.1"/>
    </source>
</evidence>
<evidence type="ECO:0000256" key="1">
    <source>
        <dbReference type="ARBA" id="ARBA00004651"/>
    </source>
</evidence>
<evidence type="ECO:0000256" key="7">
    <source>
        <dbReference type="RuleBase" id="RU363032"/>
    </source>
</evidence>
<evidence type="ECO:0000256" key="5">
    <source>
        <dbReference type="ARBA" id="ARBA00022989"/>
    </source>
</evidence>
<evidence type="ECO:0000256" key="4">
    <source>
        <dbReference type="ARBA" id="ARBA00022692"/>
    </source>
</evidence>
<evidence type="ECO:0000256" key="3">
    <source>
        <dbReference type="ARBA" id="ARBA00022475"/>
    </source>
</evidence>
<feature type="transmembrane region" description="Helical" evidence="7">
    <location>
        <begin position="267"/>
        <end position="289"/>
    </location>
</feature>
<comment type="similarity">
    <text evidence="7">Belongs to the binding-protein-dependent transport system permease family.</text>
</comment>
<keyword evidence="10" id="KW-1185">Reference proteome</keyword>
<dbReference type="PROSITE" id="PS50928">
    <property type="entry name" value="ABC_TM1"/>
    <property type="match status" value="1"/>
</dbReference>
<reference evidence="9" key="1">
    <citation type="journal article" date="2023" name="Int. J. Syst. Evol. Microbiol.">
        <title>&lt;i&gt;Holtiella tumoricola&lt;/i&gt; gen. nov. sp. nov., isolated from a human clinical sample.</title>
        <authorList>
            <person name="Allen-Vercoe E."/>
            <person name="Daigneault M.C."/>
            <person name="Vancuren S.J."/>
            <person name="Cochrane K."/>
            <person name="O'Neal L.L."/>
            <person name="Sankaranarayanan K."/>
            <person name="Lawson P.A."/>
        </authorList>
    </citation>
    <scope>NUCLEOTIDE SEQUENCE</scope>
    <source>
        <strain evidence="9">CC70A</strain>
    </source>
</reference>
<accession>A0AA42DL85</accession>
<keyword evidence="6 7" id="KW-0472">Membrane</keyword>
<dbReference type="GO" id="GO:0055085">
    <property type="term" value="P:transmembrane transport"/>
    <property type="evidence" value="ECO:0007669"/>
    <property type="project" value="InterPro"/>
</dbReference>
<dbReference type="InterPro" id="IPR000515">
    <property type="entry name" value="MetI-like"/>
</dbReference>
<evidence type="ECO:0000259" key="8">
    <source>
        <dbReference type="PROSITE" id="PS50928"/>
    </source>
</evidence>
<dbReference type="EMBL" id="JAQIFT010000028">
    <property type="protein sequence ID" value="MDA3731136.1"/>
    <property type="molecule type" value="Genomic_DNA"/>
</dbReference>
<keyword evidence="3" id="KW-1003">Cell membrane</keyword>
<dbReference type="PANTHER" id="PTHR30193:SF37">
    <property type="entry name" value="INNER MEMBRANE ABC TRANSPORTER PERMEASE PROTEIN YCJO"/>
    <property type="match status" value="1"/>
</dbReference>
<gene>
    <name evidence="9" type="ORF">PBV87_06495</name>
</gene>
<protein>
    <submittedName>
        <fullName evidence="9">Sugar ABC transporter permease</fullName>
    </submittedName>
</protein>
<feature type="transmembrane region" description="Helical" evidence="7">
    <location>
        <begin position="77"/>
        <end position="99"/>
    </location>
</feature>
<dbReference type="SUPFAM" id="SSF161098">
    <property type="entry name" value="MetI-like"/>
    <property type="match status" value="1"/>
</dbReference>
<keyword evidence="2 7" id="KW-0813">Transport</keyword>
<proteinExistence type="inferred from homology"/>
<keyword evidence="4 7" id="KW-0812">Transmembrane</keyword>
<dbReference type="CDD" id="cd06261">
    <property type="entry name" value="TM_PBP2"/>
    <property type="match status" value="1"/>
</dbReference>
<evidence type="ECO:0000313" key="10">
    <source>
        <dbReference type="Proteomes" id="UP001169242"/>
    </source>
</evidence>
<dbReference type="Gene3D" id="1.10.3720.10">
    <property type="entry name" value="MetI-like"/>
    <property type="match status" value="1"/>
</dbReference>
<comment type="subcellular location">
    <subcellularLocation>
        <location evidence="1 7">Cell membrane</location>
        <topology evidence="1 7">Multi-pass membrane protein</topology>
    </subcellularLocation>
</comment>